<dbReference type="GO" id="GO:0016874">
    <property type="term" value="F:ligase activity"/>
    <property type="evidence" value="ECO:0007669"/>
    <property type="project" value="UniProtKB-KW"/>
</dbReference>
<dbReference type="KEGG" id="eclg:EC036_29200"/>
<evidence type="ECO:0000313" key="3">
    <source>
        <dbReference type="Proteomes" id="UP001215180"/>
    </source>
</evidence>
<feature type="transmembrane region" description="Helical" evidence="1">
    <location>
        <begin position="138"/>
        <end position="156"/>
    </location>
</feature>
<dbReference type="AlphaFoldDB" id="A0AAW6NUG6"/>
<keyword evidence="1" id="KW-0472">Membrane</keyword>
<accession>A0AAW6NUG6</accession>
<organism evidence="2 3">
    <name type="scientific">Enterobacter cloacae</name>
    <dbReference type="NCBI Taxonomy" id="550"/>
    <lineage>
        <taxon>Bacteria</taxon>
        <taxon>Pseudomonadati</taxon>
        <taxon>Pseudomonadota</taxon>
        <taxon>Gammaproteobacteria</taxon>
        <taxon>Enterobacterales</taxon>
        <taxon>Enterobacteriaceae</taxon>
        <taxon>Enterobacter</taxon>
        <taxon>Enterobacter cloacae complex</taxon>
    </lineage>
</organism>
<feature type="transmembrane region" description="Helical" evidence="1">
    <location>
        <begin position="89"/>
        <end position="109"/>
    </location>
</feature>
<feature type="transmembrane region" description="Helical" evidence="1">
    <location>
        <begin position="357"/>
        <end position="380"/>
    </location>
</feature>
<evidence type="ECO:0000256" key="1">
    <source>
        <dbReference type="SAM" id="Phobius"/>
    </source>
</evidence>
<feature type="transmembrane region" description="Helical" evidence="1">
    <location>
        <begin position="168"/>
        <end position="198"/>
    </location>
</feature>
<feature type="transmembrane region" description="Helical" evidence="1">
    <location>
        <begin position="294"/>
        <end position="317"/>
    </location>
</feature>
<protein>
    <submittedName>
        <fullName evidence="2">O-antigen ligase</fullName>
    </submittedName>
</protein>
<feature type="transmembrane region" description="Helical" evidence="1">
    <location>
        <begin position="48"/>
        <end position="68"/>
    </location>
</feature>
<dbReference type="NCBIfam" id="TIGR04370">
    <property type="entry name" value="glyco_rpt_poly"/>
    <property type="match status" value="1"/>
</dbReference>
<dbReference type="Proteomes" id="UP001215180">
    <property type="component" value="Unassembled WGS sequence"/>
</dbReference>
<dbReference type="EMBL" id="JARJGR010000853">
    <property type="protein sequence ID" value="MDF3640151.1"/>
    <property type="molecule type" value="Genomic_DNA"/>
</dbReference>
<dbReference type="RefSeq" id="WP_038420104.1">
    <property type="nucleotide sequence ID" value="NZ_CP009756.1"/>
</dbReference>
<keyword evidence="1" id="KW-1133">Transmembrane helix</keyword>
<sequence length="388" mass="45573">MIYICIIFLLVLALLEFCLNGKRLSPTIVMHSLWGGVLVFCTFYESSITYISFVTLFWILVGNLMFFLGGLFSKLPFNYLTANYEVKNVNLLLVAPFYILMILIIFHMYNEGKSISENWYVGIRLIINYGEPDEYFKVFGYLYYFIYPVLYVSAVVKFKNPNKENARVFYFHLFLSLVYAFFSTAKIKLLLMVLPVFFIRSYYKPSSTKLILAIVGLILAGMYCSLYLLNKIRGNDSFTDMLLSNIGSYTFANLFAFDSLNYKSFPSMDCNDTNGCQLLPFYENSYFRTNVYTVMYKFIDIGLLGYAFFMLFIGSLHNFLHHLARKTKSIYFVIFSSILYFPLFFQIMDDQYISSKYLLWLFFFTVIWILCTRIKIVMFVTSRKHVDL</sequence>
<gene>
    <name evidence="2" type="ORF">P3S46_23420</name>
</gene>
<evidence type="ECO:0000313" key="2">
    <source>
        <dbReference type="EMBL" id="MDF3640151.1"/>
    </source>
</evidence>
<feature type="transmembrane region" description="Helical" evidence="1">
    <location>
        <begin position="329"/>
        <end position="345"/>
    </location>
</feature>
<feature type="transmembrane region" description="Helical" evidence="1">
    <location>
        <begin position="210"/>
        <end position="229"/>
    </location>
</feature>
<proteinExistence type="predicted"/>
<name>A0AAW6NUG6_ENTCL</name>
<feature type="transmembrane region" description="Helical" evidence="1">
    <location>
        <begin position="241"/>
        <end position="257"/>
    </location>
</feature>
<keyword evidence="1" id="KW-0812">Transmembrane</keyword>
<comment type="caution">
    <text evidence="2">The sequence shown here is derived from an EMBL/GenBank/DDBJ whole genome shotgun (WGS) entry which is preliminary data.</text>
</comment>
<keyword evidence="2" id="KW-0436">Ligase</keyword>
<reference evidence="2" key="1">
    <citation type="submission" date="2023-03" db="EMBL/GenBank/DDBJ databases">
        <title>A Study on Prevalence and Characterization of Enterobacter cloacae strains in China.</title>
        <authorList>
            <person name="Zheng Z."/>
        </authorList>
    </citation>
    <scope>NUCLEOTIDE SEQUENCE</scope>
    <source>
        <strain evidence="2">EC77</strain>
    </source>
</reference>